<accession>A0A803LNY5</accession>
<feature type="compositionally biased region" description="Low complexity" evidence="4">
    <location>
        <begin position="652"/>
        <end position="665"/>
    </location>
</feature>
<feature type="compositionally biased region" description="Polar residues" evidence="4">
    <location>
        <begin position="673"/>
        <end position="690"/>
    </location>
</feature>
<feature type="repeat" description="WD" evidence="3">
    <location>
        <begin position="248"/>
        <end position="289"/>
    </location>
</feature>
<keyword evidence="1 3" id="KW-0853">WD repeat</keyword>
<feature type="region of interest" description="Disordered" evidence="4">
    <location>
        <begin position="442"/>
        <end position="472"/>
    </location>
</feature>
<dbReference type="Gramene" id="AUR62016664-RA">
    <property type="protein sequence ID" value="AUR62016664-RA:cds"/>
    <property type="gene ID" value="AUR62016664"/>
</dbReference>
<feature type="repeat" description="WD" evidence="3">
    <location>
        <begin position="290"/>
        <end position="320"/>
    </location>
</feature>
<dbReference type="EnsemblPlants" id="AUR62016664-RA">
    <property type="protein sequence ID" value="AUR62016664-RA:cds"/>
    <property type="gene ID" value="AUR62016664"/>
</dbReference>
<dbReference type="CDD" id="cd00200">
    <property type="entry name" value="WD40"/>
    <property type="match status" value="1"/>
</dbReference>
<dbReference type="SUPFAM" id="SSF50978">
    <property type="entry name" value="WD40 repeat-like"/>
    <property type="match status" value="1"/>
</dbReference>
<feature type="region of interest" description="Disordered" evidence="4">
    <location>
        <begin position="574"/>
        <end position="701"/>
    </location>
</feature>
<dbReference type="PRINTS" id="PR00320">
    <property type="entry name" value="GPROTEINBRPT"/>
</dbReference>
<dbReference type="PANTHER" id="PTHR22844:SF370">
    <property type="entry name" value="OS12G0594000 PROTEIN"/>
    <property type="match status" value="1"/>
</dbReference>
<dbReference type="InterPro" id="IPR020472">
    <property type="entry name" value="WD40_PAC1"/>
</dbReference>
<protein>
    <submittedName>
        <fullName evidence="5">Uncharacterized protein</fullName>
    </submittedName>
</protein>
<evidence type="ECO:0000256" key="4">
    <source>
        <dbReference type="SAM" id="MobiDB-lite"/>
    </source>
</evidence>
<dbReference type="AlphaFoldDB" id="A0A803LNY5"/>
<dbReference type="Proteomes" id="UP000596660">
    <property type="component" value="Unplaced"/>
</dbReference>
<evidence type="ECO:0000313" key="6">
    <source>
        <dbReference type="Proteomes" id="UP000596660"/>
    </source>
</evidence>
<evidence type="ECO:0000313" key="5">
    <source>
        <dbReference type="EnsemblPlants" id="AUR62016664-RA:cds"/>
    </source>
</evidence>
<sequence length="734" mass="78923">MSPLIETRLVDHCNNRSSSNSPRRRVNFRQLLQHSSEEETEDSRHSYSSSARQSNASAETFSSSSNSPRLSSFNYTDENFSSTTTNSSSPYNNIIMSSPSPLIHQSSPYLKSPWIKLSPATPSHSSTDETYFSRGRKCLIGSLLREEGHVYSLAVKDGMLYTGSESKNIRVWKNFHDAGGFKSGSGLVKAIVISKEEQVFTGHQDGKIRIWNPKGKRVGTLPKMGDFIKSSMNPKNYVEVRRNHKVPKIKHYDAVSCMSLNEEFGLLYSGSWDKTIKVWRISDGKCLESFEAHDDAINSIAVGYDGLVFSGSADGTVKVWRRELDGNTVRHIHVRTLLKQENAVTALAVAADEESGGWVLYAGSSDGLVNFWERDEEEGVVFGGVLRGHKLAVLCLGTAGSLVFSGSADKTICVWKREGDGDHSCLAVLSGHSGPVKCLAQRNSSNAAPTPARANAVQGGGATNSGSSSSSSTNLVQGLAGVSVEQAQQIIDILSKTKSRLEGWQLFDLESREYFVSRDVKFHERVFPFKENLTDTSDHLKASSVLGDLEFGYDDEEDEFLAWHSGALADKGGAMSAREVAGQPNVARQPHAANQPLPEPAHAGSPQDGRAAASDLGVGNPADAGSPRDSRAAASALGAGKPTSAGQATPLAGAGSSQDQQPQDAAAREASVTAPSGQATGSDGVQQQQFRGDKGGAGVVSVKRRPPVGRVEVAGGEWGWQWWGKGLKEDVFIF</sequence>
<feature type="repeat" description="WD" evidence="3">
    <location>
        <begin position="386"/>
        <end position="416"/>
    </location>
</feature>
<feature type="region of interest" description="Disordered" evidence="4">
    <location>
        <begin position="33"/>
        <end position="69"/>
    </location>
</feature>
<dbReference type="FunFam" id="2.130.10.10:FF:000775">
    <property type="entry name" value="BnaA09g28200D protein"/>
    <property type="match status" value="1"/>
</dbReference>
<dbReference type="Pfam" id="PF00400">
    <property type="entry name" value="WD40"/>
    <property type="match status" value="3"/>
</dbReference>
<reference evidence="5" key="2">
    <citation type="submission" date="2021-03" db="UniProtKB">
        <authorList>
            <consortium name="EnsemblPlants"/>
        </authorList>
    </citation>
    <scope>IDENTIFICATION</scope>
</reference>
<dbReference type="InterPro" id="IPR015943">
    <property type="entry name" value="WD40/YVTN_repeat-like_dom_sf"/>
</dbReference>
<proteinExistence type="predicted"/>
<dbReference type="PANTHER" id="PTHR22844">
    <property type="entry name" value="F-BOX AND WD40 DOMAIN PROTEIN"/>
    <property type="match status" value="1"/>
</dbReference>
<dbReference type="InterPro" id="IPR001680">
    <property type="entry name" value="WD40_rpt"/>
</dbReference>
<dbReference type="SMART" id="SM00320">
    <property type="entry name" value="WD40"/>
    <property type="match status" value="6"/>
</dbReference>
<reference evidence="5" key="1">
    <citation type="journal article" date="2017" name="Nature">
        <title>The genome of Chenopodium quinoa.</title>
        <authorList>
            <person name="Jarvis D.E."/>
            <person name="Ho Y.S."/>
            <person name="Lightfoot D.J."/>
            <person name="Schmoeckel S.M."/>
            <person name="Li B."/>
            <person name="Borm T.J.A."/>
            <person name="Ohyanagi H."/>
            <person name="Mineta K."/>
            <person name="Michell C.T."/>
            <person name="Saber N."/>
            <person name="Kharbatia N.M."/>
            <person name="Rupper R.R."/>
            <person name="Sharp A.R."/>
            <person name="Dally N."/>
            <person name="Boughton B.A."/>
            <person name="Woo Y.H."/>
            <person name="Gao G."/>
            <person name="Schijlen E.G.W.M."/>
            <person name="Guo X."/>
            <person name="Momin A.A."/>
            <person name="Negrao S."/>
            <person name="Al-Babili S."/>
            <person name="Gehring C."/>
            <person name="Roessner U."/>
            <person name="Jung C."/>
            <person name="Murphy K."/>
            <person name="Arold S.T."/>
            <person name="Gojobori T."/>
            <person name="van der Linden C.G."/>
            <person name="van Loo E.N."/>
            <person name="Jellen E.N."/>
            <person name="Maughan P.J."/>
            <person name="Tester M."/>
        </authorList>
    </citation>
    <scope>NUCLEOTIDE SEQUENCE [LARGE SCALE GENOMIC DNA]</scope>
    <source>
        <strain evidence="5">cv. PI 614886</strain>
    </source>
</reference>
<organism evidence="5 6">
    <name type="scientific">Chenopodium quinoa</name>
    <name type="common">Quinoa</name>
    <dbReference type="NCBI Taxonomy" id="63459"/>
    <lineage>
        <taxon>Eukaryota</taxon>
        <taxon>Viridiplantae</taxon>
        <taxon>Streptophyta</taxon>
        <taxon>Embryophyta</taxon>
        <taxon>Tracheophyta</taxon>
        <taxon>Spermatophyta</taxon>
        <taxon>Magnoliopsida</taxon>
        <taxon>eudicotyledons</taxon>
        <taxon>Gunneridae</taxon>
        <taxon>Pentapetalae</taxon>
        <taxon>Caryophyllales</taxon>
        <taxon>Chenopodiaceae</taxon>
        <taxon>Chenopodioideae</taxon>
        <taxon>Atripliceae</taxon>
        <taxon>Chenopodium</taxon>
    </lineage>
</organism>
<feature type="compositionally biased region" description="Low complexity" evidence="4">
    <location>
        <begin position="46"/>
        <end position="69"/>
    </location>
</feature>
<dbReference type="Gene3D" id="2.130.10.10">
    <property type="entry name" value="YVTN repeat-like/Quinoprotein amine dehydrogenase"/>
    <property type="match status" value="2"/>
</dbReference>
<dbReference type="InterPro" id="IPR045182">
    <property type="entry name" value="JINGUBANG-like"/>
</dbReference>
<evidence type="ECO:0000256" key="2">
    <source>
        <dbReference type="ARBA" id="ARBA00022737"/>
    </source>
</evidence>
<dbReference type="PROSITE" id="PS50294">
    <property type="entry name" value="WD_REPEATS_REGION"/>
    <property type="match status" value="2"/>
</dbReference>
<name>A0A803LNY5_CHEQI</name>
<evidence type="ECO:0000256" key="1">
    <source>
        <dbReference type="ARBA" id="ARBA00022574"/>
    </source>
</evidence>
<dbReference type="PROSITE" id="PS50082">
    <property type="entry name" value="WD_REPEATS_2"/>
    <property type="match status" value="3"/>
</dbReference>
<keyword evidence="2" id="KW-0677">Repeat</keyword>
<keyword evidence="6" id="KW-1185">Reference proteome</keyword>
<dbReference type="InterPro" id="IPR036322">
    <property type="entry name" value="WD40_repeat_dom_sf"/>
</dbReference>
<evidence type="ECO:0000256" key="3">
    <source>
        <dbReference type="PROSITE-ProRule" id="PRU00221"/>
    </source>
</evidence>